<dbReference type="Proteomes" id="UP001152658">
    <property type="component" value="Unassembled WGS sequence"/>
</dbReference>
<keyword evidence="1" id="KW-0472">Membrane</keyword>
<protein>
    <recommendedName>
        <fullName evidence="4">Phage protein</fullName>
    </recommendedName>
</protein>
<feature type="transmembrane region" description="Helical" evidence="1">
    <location>
        <begin position="7"/>
        <end position="29"/>
    </location>
</feature>
<evidence type="ECO:0008006" key="4">
    <source>
        <dbReference type="Google" id="ProtNLM"/>
    </source>
</evidence>
<dbReference type="EMBL" id="CALYLK010000007">
    <property type="protein sequence ID" value="CAH8203589.1"/>
    <property type="molecule type" value="Genomic_DNA"/>
</dbReference>
<keyword evidence="3" id="KW-1185">Reference proteome</keyword>
<keyword evidence="1" id="KW-0812">Transmembrane</keyword>
<evidence type="ECO:0000313" key="2">
    <source>
        <dbReference type="EMBL" id="CAH8203589.1"/>
    </source>
</evidence>
<proteinExistence type="predicted"/>
<organism evidence="2 3">
    <name type="scientific">Vibrio aestuarianus</name>
    <dbReference type="NCBI Taxonomy" id="28171"/>
    <lineage>
        <taxon>Bacteria</taxon>
        <taxon>Pseudomonadati</taxon>
        <taxon>Pseudomonadota</taxon>
        <taxon>Gammaproteobacteria</taxon>
        <taxon>Vibrionales</taxon>
        <taxon>Vibrionaceae</taxon>
        <taxon>Vibrio</taxon>
    </lineage>
</organism>
<reference evidence="2" key="1">
    <citation type="submission" date="2022-06" db="EMBL/GenBank/DDBJ databases">
        <authorList>
            <person name="Goudenege D."/>
            <person name="Le Roux F."/>
        </authorList>
    </citation>
    <scope>NUCLEOTIDE SEQUENCE</scope>
    <source>
        <strain evidence="2">12-063</strain>
    </source>
</reference>
<dbReference type="RefSeq" id="WP_168524824.1">
    <property type="nucleotide sequence ID" value="NZ_CALYLA010000029.1"/>
</dbReference>
<name>A0ABM9FKC9_9VIBR</name>
<sequence>MEVIIDFWNWVTADGVAAFVTAAGLLYTIKSFNKQQKLIVFMDYTKRYQEICLNFPENINEPDFCFDKLEDKVQEKTLRYMRAYFDLCSEEYHLYLQKHIDKATWKEWESGIQFALSKKAFRDAWSKLELDTIYYADFSSFVAKTIKNT</sequence>
<accession>A0ABM9FKC9</accession>
<evidence type="ECO:0000313" key="3">
    <source>
        <dbReference type="Proteomes" id="UP001152658"/>
    </source>
</evidence>
<gene>
    <name evidence="2" type="ORF">VAE063_1060020</name>
</gene>
<evidence type="ECO:0000256" key="1">
    <source>
        <dbReference type="SAM" id="Phobius"/>
    </source>
</evidence>
<comment type="caution">
    <text evidence="2">The sequence shown here is derived from an EMBL/GenBank/DDBJ whole genome shotgun (WGS) entry which is preliminary data.</text>
</comment>
<keyword evidence="1" id="KW-1133">Transmembrane helix</keyword>